<reference evidence="2 3" key="1">
    <citation type="journal article" date="2012" name="J. Proteome Res.">
        <title>Application of Spiroplasma melliferum proteogenomic profiling for the discovery of virulence factors and pathogenicity mechanisms in host-associated spiroplasmas.</title>
        <authorList>
            <person name="Alexeev D."/>
            <person name="Kostrjukova E."/>
            <person name="Aliper A."/>
            <person name="Popenko A."/>
            <person name="Bazaleev N."/>
            <person name="Tyakht A."/>
            <person name="Selezneva O."/>
            <person name="Akopian T."/>
            <person name="Prichodko E."/>
            <person name="Kondratov I."/>
            <person name="Chukin M."/>
            <person name="Demina I."/>
            <person name="Galyamina M."/>
            <person name="Kamashev D."/>
            <person name="Vanyushkina A."/>
            <person name="Ladygina V."/>
            <person name="Levitskii S."/>
            <person name="Lazarev V."/>
            <person name="Govorun V."/>
        </authorList>
    </citation>
    <scope>NUCLEOTIDE SEQUENCE [LARGE SCALE GENOMIC DNA]</scope>
    <source>
        <strain evidence="2 3">KC3</strain>
    </source>
</reference>
<name>A0AAI9X0K3_SPIME</name>
<proteinExistence type="predicted"/>
<keyword evidence="1" id="KW-0812">Transmembrane</keyword>
<gene>
    <name evidence="2" type="ORF">SPM_005300</name>
</gene>
<accession>A0AAI9X0K3</accession>
<evidence type="ECO:0000313" key="3">
    <source>
        <dbReference type="Proteomes" id="UP000004057"/>
    </source>
</evidence>
<dbReference type="RefSeq" id="WP_004028502.1">
    <property type="nucleotide sequence ID" value="NZ_AGBZ02000004.1"/>
</dbReference>
<dbReference type="EMBL" id="AGBZ02000004">
    <property type="protein sequence ID" value="KAI92153.1"/>
    <property type="molecule type" value="Genomic_DNA"/>
</dbReference>
<dbReference type="AlphaFoldDB" id="A0AAI9X0K3"/>
<organism evidence="2 3">
    <name type="scientific">Spiroplasma melliferum KC3</name>
    <dbReference type="NCBI Taxonomy" id="570509"/>
    <lineage>
        <taxon>Bacteria</taxon>
        <taxon>Bacillati</taxon>
        <taxon>Mycoplasmatota</taxon>
        <taxon>Mollicutes</taxon>
        <taxon>Entomoplasmatales</taxon>
        <taxon>Spiroplasmataceae</taxon>
        <taxon>Spiroplasma</taxon>
    </lineage>
</organism>
<dbReference type="Proteomes" id="UP000004057">
    <property type="component" value="Unassembled WGS sequence"/>
</dbReference>
<comment type="caution">
    <text evidence="2">The sequence shown here is derived from an EMBL/GenBank/DDBJ whole genome shotgun (WGS) entry which is preliminary data.</text>
</comment>
<evidence type="ECO:0000313" key="2">
    <source>
        <dbReference type="EMBL" id="KAI92153.1"/>
    </source>
</evidence>
<feature type="transmembrane region" description="Helical" evidence="1">
    <location>
        <begin position="28"/>
        <end position="51"/>
    </location>
</feature>
<keyword evidence="1" id="KW-1133">Transmembrane helix</keyword>
<protein>
    <submittedName>
        <fullName evidence="2">Uncharacterized protein</fullName>
    </submittedName>
</protein>
<evidence type="ECO:0000256" key="1">
    <source>
        <dbReference type="SAM" id="Phobius"/>
    </source>
</evidence>
<keyword evidence="1" id="KW-0472">Membrane</keyword>
<sequence length="913" mass="103136">MNKEDNNNNVVEVTIQPVRRKISRKTNLNLFAIIAIIAITAGLGGVIYSIIAASFYHNKNPWANAILLDDKITKMVNSQLSKALVDSNGVAKPENLTSYVQFNVGEKDGIDIYANLTNIQIIQDIFAKSNWIEDNLSIVETMLKGTGASLSGTKVIYQNNLLNLVLRPKILSYPYNDGDDKYGLVTVVPVDSQQGLFTYKVRFALQLIATDFAGYYIDLKKTFDYTYDTVEGVYPVALTLSQLLNLISNQKIVNLVQKYNVRLDSGNELILNSLLSEYYPIAKPDNSILINEEIVNKDGVSFAPVIGTPSASDLTLNIKYDSKKFSSLQQFGANLFNYHDKNYSAIANIFTKIGITMPTFENVKNSYDLYDRNSENTFLTDAMIDQRVNSYRGFVKEMGVDSDNIADNFNYVTNDNSQYVWGSEHQIFYNEVKIKFLNINNNLGNNIYRSPTKIYYDQQRYTNTSINFQAFDLAANVKNVIEKVQYDDSEAEIDRRLTNQSGVIKANLKDYLLKQLNNPHIKIDNIVKEITVGVTHNASTIEGTVFAKQVPINGTLRGNNNKVYQDKLLTLPKIDITVRFSYDGTNSNTYNLSYQYDVAPKVVKDWRGVDKNSLNVLQGDFNFSRNYTTLDKITSLENDYRKEIISVANIWENNNPMGVGNGDNNYPVEFSNWNSFAIKLNQINVGRNNNNNLRVGSYNASVTATKESLNYQGTFTTNLIYVKAAPIEHITVQSLLANSSWTQQQAYRQIKTNILNQAAKYGLNLTDRDFSISGISENNVEKLPVGNKEIIITALGNDNVVTGTATINLIVNPVNIRKYDNALKLGFQKVNHSIGETINMIFAQLQQPIRKDGYNIINPRQYFDVIILTENNRELSANDIFLVEGKYWYYIKVTSFGARYFDGTISNNLIVKK</sequence>